<dbReference type="Proteomes" id="UP001595075">
    <property type="component" value="Unassembled WGS sequence"/>
</dbReference>
<gene>
    <name evidence="1" type="ORF">VTL71DRAFT_10955</name>
</gene>
<sequence>MGRYERMNDDLICIDVYGDRDRGFVPIVKVYNTMKLMLLSCALFFVDYLRDISTDRQCWHTIGLCMHSKATKVFWDIAME</sequence>
<dbReference type="EMBL" id="JAZHXI010000003">
    <property type="protein sequence ID" value="KAL2073629.1"/>
    <property type="molecule type" value="Genomic_DNA"/>
</dbReference>
<reference evidence="1 2" key="1">
    <citation type="journal article" date="2024" name="Commun. Biol.">
        <title>Comparative genomic analysis of thermophilic fungi reveals convergent evolutionary adaptations and gene losses.</title>
        <authorList>
            <person name="Steindorff A.S."/>
            <person name="Aguilar-Pontes M.V."/>
            <person name="Robinson A.J."/>
            <person name="Andreopoulos B."/>
            <person name="LaButti K."/>
            <person name="Kuo A."/>
            <person name="Mondo S."/>
            <person name="Riley R."/>
            <person name="Otillar R."/>
            <person name="Haridas S."/>
            <person name="Lipzen A."/>
            <person name="Grimwood J."/>
            <person name="Schmutz J."/>
            <person name="Clum A."/>
            <person name="Reid I.D."/>
            <person name="Moisan M.C."/>
            <person name="Butler G."/>
            <person name="Nguyen T.T.M."/>
            <person name="Dewar K."/>
            <person name="Conant G."/>
            <person name="Drula E."/>
            <person name="Henrissat B."/>
            <person name="Hansel C."/>
            <person name="Singer S."/>
            <person name="Hutchinson M.I."/>
            <person name="de Vries R.P."/>
            <person name="Natvig D.O."/>
            <person name="Powell A.J."/>
            <person name="Tsang A."/>
            <person name="Grigoriev I.V."/>
        </authorList>
    </citation>
    <scope>NUCLEOTIDE SEQUENCE [LARGE SCALE GENOMIC DNA]</scope>
    <source>
        <strain evidence="1 2">CBS 494.80</strain>
    </source>
</reference>
<organism evidence="1 2">
    <name type="scientific">Oculimacula yallundae</name>
    <dbReference type="NCBI Taxonomy" id="86028"/>
    <lineage>
        <taxon>Eukaryota</taxon>
        <taxon>Fungi</taxon>
        <taxon>Dikarya</taxon>
        <taxon>Ascomycota</taxon>
        <taxon>Pezizomycotina</taxon>
        <taxon>Leotiomycetes</taxon>
        <taxon>Helotiales</taxon>
        <taxon>Ploettnerulaceae</taxon>
        <taxon>Oculimacula</taxon>
    </lineage>
</organism>
<evidence type="ECO:0000313" key="2">
    <source>
        <dbReference type="Proteomes" id="UP001595075"/>
    </source>
</evidence>
<comment type="caution">
    <text evidence="1">The sequence shown here is derived from an EMBL/GenBank/DDBJ whole genome shotgun (WGS) entry which is preliminary data.</text>
</comment>
<proteinExistence type="predicted"/>
<keyword evidence="2" id="KW-1185">Reference proteome</keyword>
<accession>A0ABR4CUN7</accession>
<protein>
    <submittedName>
        <fullName evidence="1">Uncharacterized protein</fullName>
    </submittedName>
</protein>
<name>A0ABR4CUN7_9HELO</name>
<evidence type="ECO:0000313" key="1">
    <source>
        <dbReference type="EMBL" id="KAL2073629.1"/>
    </source>
</evidence>